<keyword evidence="1" id="KW-0812">Transmembrane</keyword>
<protein>
    <submittedName>
        <fullName evidence="2">Uncharacterized protein</fullName>
    </submittedName>
</protein>
<gene>
    <name evidence="3" type="ORF">R53529_LOCUS1774</name>
    <name evidence="2" type="ORF">R53530_LOCUS1404</name>
</gene>
<dbReference type="Proteomes" id="UP001154255">
    <property type="component" value="Unassembled WGS sequence"/>
</dbReference>
<feature type="transmembrane region" description="Helical" evidence="1">
    <location>
        <begin position="7"/>
        <end position="29"/>
    </location>
</feature>
<dbReference type="EMBL" id="CAMXCS010000005">
    <property type="protein sequence ID" value="CAI3952211.1"/>
    <property type="molecule type" value="Genomic_DNA"/>
</dbReference>
<proteinExistence type="predicted"/>
<feature type="transmembrane region" description="Helical" evidence="1">
    <location>
        <begin position="60"/>
        <end position="84"/>
    </location>
</feature>
<feature type="transmembrane region" description="Helical" evidence="1">
    <location>
        <begin position="35"/>
        <end position="53"/>
    </location>
</feature>
<accession>A0A9W4TMR7</accession>
<dbReference type="Proteomes" id="UP001154259">
    <property type="component" value="Unassembled WGS sequence"/>
</dbReference>
<evidence type="ECO:0000313" key="3">
    <source>
        <dbReference type="EMBL" id="CAI3952211.1"/>
    </source>
</evidence>
<keyword evidence="5" id="KW-1185">Reference proteome</keyword>
<evidence type="ECO:0000313" key="4">
    <source>
        <dbReference type="Proteomes" id="UP001154255"/>
    </source>
</evidence>
<keyword evidence="1" id="KW-1133">Transmembrane helix</keyword>
<evidence type="ECO:0000313" key="2">
    <source>
        <dbReference type="EMBL" id="CAI3943938.1"/>
    </source>
</evidence>
<sequence length="86" mass="9661">MKNHNKILRILGHICKFAINIILFIVDFVISNIEIVFYIVGACTLIYFIIIFAPLIIAAVYVYISLGSLIVFSIAIILAILAFLNM</sequence>
<evidence type="ECO:0000313" key="5">
    <source>
        <dbReference type="Proteomes" id="UP001154259"/>
    </source>
</evidence>
<reference evidence="2" key="1">
    <citation type="submission" date="2022-10" db="EMBL/GenBank/DDBJ databases">
        <authorList>
            <person name="Botero Cardona J."/>
        </authorList>
    </citation>
    <scope>NUCLEOTIDE SEQUENCE</scope>
    <source>
        <strain evidence="2">LMG 31819</strain>
        <strain evidence="3">R-53529</strain>
    </source>
</reference>
<organism evidence="2 4">
    <name type="scientific">Commensalibacter communis</name>
    <dbReference type="NCBI Taxonomy" id="2972786"/>
    <lineage>
        <taxon>Bacteria</taxon>
        <taxon>Pseudomonadati</taxon>
        <taxon>Pseudomonadota</taxon>
        <taxon>Alphaproteobacteria</taxon>
        <taxon>Acetobacterales</taxon>
        <taxon>Acetobacteraceae</taxon>
    </lineage>
</organism>
<evidence type="ECO:0000256" key="1">
    <source>
        <dbReference type="SAM" id="Phobius"/>
    </source>
</evidence>
<comment type="caution">
    <text evidence="2">The sequence shown here is derived from an EMBL/GenBank/DDBJ whole genome shotgun (WGS) entry which is preliminary data.</text>
</comment>
<keyword evidence="1" id="KW-0472">Membrane</keyword>
<dbReference type="AlphaFoldDB" id="A0A9W4TMR7"/>
<dbReference type="EMBL" id="CAMXCM010000003">
    <property type="protein sequence ID" value="CAI3943938.1"/>
    <property type="molecule type" value="Genomic_DNA"/>
</dbReference>
<name>A0A9W4TMR7_9PROT</name>